<evidence type="ECO:0000313" key="7">
    <source>
        <dbReference type="EMBL" id="RMZ67397.1"/>
    </source>
</evidence>
<evidence type="ECO:0000256" key="1">
    <source>
        <dbReference type="ARBA" id="ARBA00004141"/>
    </source>
</evidence>
<keyword evidence="3 6" id="KW-0812">Transmembrane</keyword>
<comment type="subunit">
    <text evidence="6">Component of the oligosaccharyltransferase (OST) complex.</text>
</comment>
<dbReference type="Proteomes" id="UP000265663">
    <property type="component" value="Unassembled WGS sequence"/>
</dbReference>
<organism evidence="7 8">
    <name type="scientific">Pyrenophora seminiperda CCB06</name>
    <dbReference type="NCBI Taxonomy" id="1302712"/>
    <lineage>
        <taxon>Eukaryota</taxon>
        <taxon>Fungi</taxon>
        <taxon>Dikarya</taxon>
        <taxon>Ascomycota</taxon>
        <taxon>Pezizomycotina</taxon>
        <taxon>Dothideomycetes</taxon>
        <taxon>Pleosporomycetidae</taxon>
        <taxon>Pleosporales</taxon>
        <taxon>Pleosporineae</taxon>
        <taxon>Pleosporaceae</taxon>
        <taxon>Pyrenophora</taxon>
    </lineage>
</organism>
<evidence type="ECO:0000256" key="6">
    <source>
        <dbReference type="RuleBase" id="RU367008"/>
    </source>
</evidence>
<keyword evidence="5 6" id="KW-0472">Membrane</keyword>
<dbReference type="OrthoDB" id="5371169at2759"/>
<evidence type="ECO:0000256" key="5">
    <source>
        <dbReference type="ARBA" id="ARBA00023136"/>
    </source>
</evidence>
<dbReference type="AlphaFoldDB" id="A0A3M7LYP0"/>
<keyword evidence="4 6" id="KW-1133">Transmembrane helix</keyword>
<name>A0A3M7LYP0_9PLEO</name>
<reference evidence="7 8" key="1">
    <citation type="journal article" date="2014" name="PLoS ONE">
        <title>De novo Genome Assembly of the Fungal Plant Pathogen Pyrenophora semeniperda.</title>
        <authorList>
            <person name="Soliai M.M."/>
            <person name="Meyer S.E."/>
            <person name="Udall J.A."/>
            <person name="Elzinga D.E."/>
            <person name="Hermansen R.A."/>
            <person name="Bodily P.M."/>
            <person name="Hart A.A."/>
            <person name="Coleman C.E."/>
        </authorList>
    </citation>
    <scope>NUCLEOTIDE SEQUENCE [LARGE SCALE GENOMIC DNA]</scope>
    <source>
        <strain evidence="7 8">CCB06</strain>
        <tissue evidence="7">Mycelium</tissue>
    </source>
</reference>
<dbReference type="InterPro" id="IPR007915">
    <property type="entry name" value="TMEM258/Ost5"/>
</dbReference>
<dbReference type="GO" id="GO:0008250">
    <property type="term" value="C:oligosaccharyltransferase complex"/>
    <property type="evidence" value="ECO:0007669"/>
    <property type="project" value="UniProtKB-UniRule"/>
</dbReference>
<evidence type="ECO:0000256" key="4">
    <source>
        <dbReference type="ARBA" id="ARBA00022989"/>
    </source>
</evidence>
<dbReference type="EMBL" id="KE747810">
    <property type="protein sequence ID" value="RMZ67397.1"/>
    <property type="molecule type" value="Genomic_DNA"/>
</dbReference>
<feature type="transmembrane region" description="Helical" evidence="6">
    <location>
        <begin position="53"/>
        <end position="78"/>
    </location>
</feature>
<proteinExistence type="inferred from homology"/>
<keyword evidence="8" id="KW-1185">Reference proteome</keyword>
<feature type="transmembrane region" description="Helical" evidence="6">
    <location>
        <begin position="27"/>
        <end position="46"/>
    </location>
</feature>
<gene>
    <name evidence="7" type="ORF">GMOD_00001313</name>
</gene>
<comment type="function">
    <text evidence="6">Subunit of the oligosaccharyl transferase (OST) complex that catalyzes the initial transfer of a defined glycan (Glc(3)Man(9)GlcNAc(2) in eukaryotes) from the lipid carrier dolichol-pyrophosphate to an asparagine residue within an Asn-X-Ser/Thr consensus motif in nascent polypeptide chains, the first step in protein N-glycosylation. N-glycosylation occurs cotranslationally and the complex associates with the Sec61 complex at the channel-forming translocon complex that mediates protein translocation across the endoplasmic reticulum (ER). All subunits are required for a maximal enzyme activity.</text>
</comment>
<protein>
    <recommendedName>
        <fullName evidence="6">Dolichyl-diphosphooligosaccharide-protein glycosyltransferase subunit OST5</fullName>
    </recommendedName>
</protein>
<evidence type="ECO:0000256" key="3">
    <source>
        <dbReference type="ARBA" id="ARBA00022692"/>
    </source>
</evidence>
<comment type="similarity">
    <text evidence="2 6">Belongs to the OST5 family.</text>
</comment>
<comment type="subcellular location">
    <subcellularLocation>
        <location evidence="1 6">Membrane</location>
        <topology evidence="1 6">Multi-pass membrane protein</topology>
    </subcellularLocation>
</comment>
<dbReference type="GO" id="GO:0006487">
    <property type="term" value="P:protein N-linked glycosylation"/>
    <property type="evidence" value="ECO:0007669"/>
    <property type="project" value="UniProtKB-UniRule"/>
</dbReference>
<evidence type="ECO:0000256" key="2">
    <source>
        <dbReference type="ARBA" id="ARBA00009825"/>
    </source>
</evidence>
<sequence length="79" mass="8195">MSSPLLDVWEAAASSPFTPTIGKDTQFTVGFVLLAISLVLTTIFGLNRSVVNLPVLGAPASLAFGFGAVYMICAVGVYV</sequence>
<dbReference type="Pfam" id="PF05251">
    <property type="entry name" value="Ost5"/>
    <property type="match status" value="1"/>
</dbReference>
<evidence type="ECO:0000313" key="8">
    <source>
        <dbReference type="Proteomes" id="UP000265663"/>
    </source>
</evidence>
<accession>A0A3M7LYP0</accession>